<reference evidence="3 5" key="1">
    <citation type="journal article" date="2011" name="Nature">
        <title>The Medicago genome provides insight into the evolution of rhizobial symbioses.</title>
        <authorList>
            <person name="Young N.D."/>
            <person name="Debelle F."/>
            <person name="Oldroyd G.E."/>
            <person name="Geurts R."/>
            <person name="Cannon S.B."/>
            <person name="Udvardi M.K."/>
            <person name="Benedito V.A."/>
            <person name="Mayer K.F."/>
            <person name="Gouzy J."/>
            <person name="Schoof H."/>
            <person name="Van de Peer Y."/>
            <person name="Proost S."/>
            <person name="Cook D.R."/>
            <person name="Meyers B.C."/>
            <person name="Spannagl M."/>
            <person name="Cheung F."/>
            <person name="De Mita S."/>
            <person name="Krishnakumar V."/>
            <person name="Gundlach H."/>
            <person name="Zhou S."/>
            <person name="Mudge J."/>
            <person name="Bharti A.K."/>
            <person name="Murray J.D."/>
            <person name="Naoumkina M.A."/>
            <person name="Rosen B."/>
            <person name="Silverstein K.A."/>
            <person name="Tang H."/>
            <person name="Rombauts S."/>
            <person name="Zhao P.X."/>
            <person name="Zhou P."/>
            <person name="Barbe V."/>
            <person name="Bardou P."/>
            <person name="Bechner M."/>
            <person name="Bellec A."/>
            <person name="Berger A."/>
            <person name="Berges H."/>
            <person name="Bidwell S."/>
            <person name="Bisseling T."/>
            <person name="Choisne N."/>
            <person name="Couloux A."/>
            <person name="Denny R."/>
            <person name="Deshpande S."/>
            <person name="Dai X."/>
            <person name="Doyle J.J."/>
            <person name="Dudez A.M."/>
            <person name="Farmer A.D."/>
            <person name="Fouteau S."/>
            <person name="Franken C."/>
            <person name="Gibelin C."/>
            <person name="Gish J."/>
            <person name="Goldstein S."/>
            <person name="Gonzalez A.J."/>
            <person name="Green P.J."/>
            <person name="Hallab A."/>
            <person name="Hartog M."/>
            <person name="Hua A."/>
            <person name="Humphray S.J."/>
            <person name="Jeong D.H."/>
            <person name="Jing Y."/>
            <person name="Jocker A."/>
            <person name="Kenton S.M."/>
            <person name="Kim D.J."/>
            <person name="Klee K."/>
            <person name="Lai H."/>
            <person name="Lang C."/>
            <person name="Lin S."/>
            <person name="Macmil S.L."/>
            <person name="Magdelenat G."/>
            <person name="Matthews L."/>
            <person name="McCorrison J."/>
            <person name="Monaghan E.L."/>
            <person name="Mun J.H."/>
            <person name="Najar F.Z."/>
            <person name="Nicholson C."/>
            <person name="Noirot C."/>
            <person name="O'Bleness M."/>
            <person name="Paule C.R."/>
            <person name="Poulain J."/>
            <person name="Prion F."/>
            <person name="Qin B."/>
            <person name="Qu C."/>
            <person name="Retzel E.F."/>
            <person name="Riddle C."/>
            <person name="Sallet E."/>
            <person name="Samain S."/>
            <person name="Samson N."/>
            <person name="Sanders I."/>
            <person name="Saurat O."/>
            <person name="Scarpelli C."/>
            <person name="Schiex T."/>
            <person name="Segurens B."/>
            <person name="Severin A.J."/>
            <person name="Sherrier D.J."/>
            <person name="Shi R."/>
            <person name="Sims S."/>
            <person name="Singer S.R."/>
            <person name="Sinharoy S."/>
            <person name="Sterck L."/>
            <person name="Viollet A."/>
            <person name="Wang B.B."/>
            <person name="Wang K."/>
            <person name="Wang M."/>
            <person name="Wang X."/>
            <person name="Warfsmann J."/>
            <person name="Weissenbach J."/>
            <person name="White D.D."/>
            <person name="White J.D."/>
            <person name="Wiley G.B."/>
            <person name="Wincker P."/>
            <person name="Xing Y."/>
            <person name="Yang L."/>
            <person name="Yao Z."/>
            <person name="Ying F."/>
            <person name="Zhai J."/>
            <person name="Zhou L."/>
            <person name="Zuber A."/>
            <person name="Denarie J."/>
            <person name="Dixon R.A."/>
            <person name="May G.D."/>
            <person name="Schwartz D.C."/>
            <person name="Rogers J."/>
            <person name="Quetier F."/>
            <person name="Town C.D."/>
            <person name="Roe B.A."/>
        </authorList>
    </citation>
    <scope>NUCLEOTIDE SEQUENCE [LARGE SCALE GENOMIC DNA]</scope>
    <source>
        <strain evidence="3">A17</strain>
        <strain evidence="4 5">cv. Jemalong A17</strain>
    </source>
</reference>
<name>G7KJT6_MEDTR</name>
<evidence type="ECO:0000313" key="5">
    <source>
        <dbReference type="Proteomes" id="UP000002051"/>
    </source>
</evidence>
<dbReference type="PANTHER" id="PTHR35133">
    <property type="entry name" value="PROTEIN EFFECTOR OF TRANSCRIPTION 2-RELATED"/>
    <property type="match status" value="1"/>
</dbReference>
<feature type="region of interest" description="Disordered" evidence="2">
    <location>
        <begin position="593"/>
        <end position="619"/>
    </location>
</feature>
<feature type="coiled-coil region" evidence="1">
    <location>
        <begin position="106"/>
        <end position="165"/>
    </location>
</feature>
<reference evidence="3 5" key="2">
    <citation type="journal article" date="2014" name="BMC Genomics">
        <title>An improved genome release (version Mt4.0) for the model legume Medicago truncatula.</title>
        <authorList>
            <person name="Tang H."/>
            <person name="Krishnakumar V."/>
            <person name="Bidwell S."/>
            <person name="Rosen B."/>
            <person name="Chan A."/>
            <person name="Zhou S."/>
            <person name="Gentzbittel L."/>
            <person name="Childs K.L."/>
            <person name="Yandell M."/>
            <person name="Gundlach H."/>
            <person name="Mayer K.F."/>
            <person name="Schwartz D.C."/>
            <person name="Town C.D."/>
        </authorList>
    </citation>
    <scope>GENOME REANNOTATION</scope>
    <source>
        <strain evidence="4 5">cv. Jemalong A17</strain>
    </source>
</reference>
<dbReference type="Gene3D" id="1.10.287.1490">
    <property type="match status" value="1"/>
</dbReference>
<dbReference type="PANTHER" id="PTHR35133:SF1">
    <property type="entry name" value="PROTEIN EFFECTOR OF TRANSCRIPTION 2-RELATED"/>
    <property type="match status" value="1"/>
</dbReference>
<accession>G7KJT6</accession>
<feature type="region of interest" description="Disordered" evidence="2">
    <location>
        <begin position="290"/>
        <end position="322"/>
    </location>
</feature>
<dbReference type="Proteomes" id="UP000002051">
    <property type="component" value="Chromosome 6"/>
</dbReference>
<feature type="compositionally biased region" description="Basic and acidic residues" evidence="2">
    <location>
        <begin position="594"/>
        <end position="612"/>
    </location>
</feature>
<evidence type="ECO:0000313" key="4">
    <source>
        <dbReference type="EnsemblPlants" id="AES77141"/>
    </source>
</evidence>
<keyword evidence="5" id="KW-1185">Reference proteome</keyword>
<evidence type="ECO:0000313" key="3">
    <source>
        <dbReference type="EMBL" id="AES77141.2"/>
    </source>
</evidence>
<evidence type="ECO:0000256" key="1">
    <source>
        <dbReference type="SAM" id="Coils"/>
    </source>
</evidence>
<organism evidence="3 5">
    <name type="scientific">Medicago truncatula</name>
    <name type="common">Barrel medic</name>
    <name type="synonym">Medicago tribuloides</name>
    <dbReference type="NCBI Taxonomy" id="3880"/>
    <lineage>
        <taxon>Eukaryota</taxon>
        <taxon>Viridiplantae</taxon>
        <taxon>Streptophyta</taxon>
        <taxon>Embryophyta</taxon>
        <taxon>Tracheophyta</taxon>
        <taxon>Spermatophyta</taxon>
        <taxon>Magnoliopsida</taxon>
        <taxon>eudicotyledons</taxon>
        <taxon>Gunneridae</taxon>
        <taxon>Pentapetalae</taxon>
        <taxon>rosids</taxon>
        <taxon>fabids</taxon>
        <taxon>Fabales</taxon>
        <taxon>Fabaceae</taxon>
        <taxon>Papilionoideae</taxon>
        <taxon>50 kb inversion clade</taxon>
        <taxon>NPAAA clade</taxon>
        <taxon>Hologalegina</taxon>
        <taxon>IRL clade</taxon>
        <taxon>Trifolieae</taxon>
        <taxon>Medicago</taxon>
    </lineage>
</organism>
<accession>A0A0C3W0J3</accession>
<proteinExistence type="predicted"/>
<feature type="coiled-coil region" evidence="1">
    <location>
        <begin position="462"/>
        <end position="531"/>
    </location>
</feature>
<dbReference type="Pfam" id="PF19239">
    <property type="entry name" value="GIY_YIG_domain"/>
    <property type="match status" value="1"/>
</dbReference>
<evidence type="ECO:0000256" key="2">
    <source>
        <dbReference type="SAM" id="MobiDB-lite"/>
    </source>
</evidence>
<protein>
    <submittedName>
        <fullName evidence="3 4">Uncharacterized protein</fullName>
    </submittedName>
</protein>
<dbReference type="InterPro" id="IPR038909">
    <property type="entry name" value="Effector_transcript"/>
</dbReference>
<dbReference type="GO" id="GO:0003677">
    <property type="term" value="F:DNA binding"/>
    <property type="evidence" value="ECO:0007669"/>
    <property type="project" value="InterPro"/>
</dbReference>
<reference evidence="4" key="3">
    <citation type="submission" date="2015-04" db="UniProtKB">
        <authorList>
            <consortium name="EnsemblPlants"/>
        </authorList>
    </citation>
    <scope>IDENTIFICATION</scope>
    <source>
        <strain evidence="4">cv. Jemalong A17</strain>
    </source>
</reference>
<dbReference type="GO" id="GO:0006355">
    <property type="term" value="P:regulation of DNA-templated transcription"/>
    <property type="evidence" value="ECO:0007669"/>
    <property type="project" value="InterPro"/>
</dbReference>
<dbReference type="STRING" id="3880.G7KJT6"/>
<dbReference type="AlphaFoldDB" id="G7KJT6"/>
<dbReference type="EnsemblPlants" id="AES77141">
    <property type="protein sequence ID" value="AES77141"/>
    <property type="gene ID" value="MTR_6g092480"/>
</dbReference>
<dbReference type="HOGENOM" id="CLU_410715_0_0_1"/>
<sequence length="669" mass="75421">MICVILQYSLFHEIIFQGFPIVYRWASMKTDGEACKVKSQMLETFDYAWNKVDNGKRRPNDILQMLNIISSNKLPITNDKLDEAGNNSSFVDESITKNDVGKAKVALEVEVNHQLVDDKLDEAENNSSFVDESITKNDIGTSEVALEAEVNHQLVDDNLDEAKNNSSFVDESITKIDVGMSEVVLEVELDHQLADDKSDEAKNNISFVDESVIKNDVGTSEVVLKVEVDHQLAEDKSDEAENNSCFVDESITKNDFGTSEVALEVVVDHQLADDKSDKVTLEAEVDHQLAEASPLKKKGKSDKGETTKKNDGSICTKPPAEKRVSCQEHKGMRLNVFSAKAIRRSKSESEILAGSFVDESITKNDDGTYAVVLQAKIDHQLVEACPLKKKGKSDKGEANKKNVECVLEVEIGGSLWNRNFDRAGFVKDHFNLYEDFEATRKSNHSNMFHDASVSCLRSVVLLEVMEEKFQAVKSNADRLKQENEDLKLRVKTLEDQLKESRNSLKTTKDEKKKVEEDKRDVEAKCLELNNNYGAIKGEVKKDVQKIIEFQEGVENAKKGWLRIWKRGKLRSHVGKYYEVSSLQKGSLTGCFPSKESDCSGKEQSREKKDKDTSSYPGSFHNTEVVQSPLHFQGDFTIITKITTAQYFLSMRLHKKMLKHTRKSLPMLKH</sequence>
<keyword evidence="1" id="KW-0175">Coiled coil</keyword>
<feature type="compositionally biased region" description="Basic and acidic residues" evidence="2">
    <location>
        <begin position="301"/>
        <end position="311"/>
    </location>
</feature>
<dbReference type="PaxDb" id="3880-AES77141"/>
<dbReference type="EMBL" id="CM001222">
    <property type="protein sequence ID" value="AES77141.2"/>
    <property type="molecule type" value="Genomic_DNA"/>
</dbReference>
<gene>
    <name evidence="3" type="ordered locus">MTR_6g092480</name>
</gene>